<comment type="caution">
    <text evidence="1">The sequence shown here is derived from an EMBL/GenBank/DDBJ whole genome shotgun (WGS) entry which is preliminary data.</text>
</comment>
<evidence type="ECO:0000313" key="1">
    <source>
        <dbReference type="EMBL" id="MBK7414118.1"/>
    </source>
</evidence>
<dbReference type="Proteomes" id="UP000739411">
    <property type="component" value="Unassembled WGS sequence"/>
</dbReference>
<protein>
    <recommendedName>
        <fullName evidence="3">DNA primase</fullName>
    </recommendedName>
</protein>
<sequence>MTTTGKLTMDGEKVMSFDPFMPLSGNYFYHTGKTHWLAAGAEALTKFLQSSNPPEFRTVLGVVGDYDENTPSHYTGPLYFDFDSDEIAEAVENFKAFLAKLRELEVDLYTCRLFASGGKGFHIEIPQAVFMAKSPAGGVINIPYIFREIAHALYVNTLDLRVYSAKKGRMWRTPNRLRDNGCYKVPLTVNEALSITAETYFAFVAAPRPFPPLEPPKFSAALALAYCTARDKVTNAGKLKRNRNPSKTAALLQARCKAVGAALPPSLLALGAGLMKPREGAGFNQIAIQLCTAAHAMNMSEDDLVARCAGLIAHHEGDGKRYGTPSKREAAFRAMFRYTFDNPCYEFSVGGVRSIFPVSAGLHDLRGL</sequence>
<evidence type="ECO:0000313" key="2">
    <source>
        <dbReference type="Proteomes" id="UP000739411"/>
    </source>
</evidence>
<accession>A0A935K0A1</accession>
<reference evidence="1 2" key="1">
    <citation type="submission" date="2020-10" db="EMBL/GenBank/DDBJ databases">
        <title>Connecting structure to function with the recovery of over 1000 high-quality activated sludge metagenome-assembled genomes encoding full-length rRNA genes using long-read sequencing.</title>
        <authorList>
            <person name="Singleton C.M."/>
            <person name="Petriglieri F."/>
            <person name="Kristensen J.M."/>
            <person name="Kirkegaard R.H."/>
            <person name="Michaelsen T.Y."/>
            <person name="Andersen M.H."/>
            <person name="Karst S.M."/>
            <person name="Dueholm M.S."/>
            <person name="Nielsen P.H."/>
            <person name="Albertsen M."/>
        </authorList>
    </citation>
    <scope>NUCLEOTIDE SEQUENCE [LARGE SCALE GENOMIC DNA]</scope>
    <source>
        <strain evidence="1">EsbW_18-Q3-R4-48_BATAC.463</strain>
    </source>
</reference>
<dbReference type="AlphaFoldDB" id="A0A935K0A1"/>
<evidence type="ECO:0008006" key="3">
    <source>
        <dbReference type="Google" id="ProtNLM"/>
    </source>
</evidence>
<gene>
    <name evidence="1" type="ORF">IPJ38_02350</name>
</gene>
<organism evidence="1 2">
    <name type="scientific">Candidatus Dechloromonas phosphorivorans</name>
    <dbReference type="NCBI Taxonomy" id="2899244"/>
    <lineage>
        <taxon>Bacteria</taxon>
        <taxon>Pseudomonadati</taxon>
        <taxon>Pseudomonadota</taxon>
        <taxon>Betaproteobacteria</taxon>
        <taxon>Rhodocyclales</taxon>
        <taxon>Azonexaceae</taxon>
        <taxon>Dechloromonas</taxon>
    </lineage>
</organism>
<name>A0A935K0A1_9RHOO</name>
<proteinExistence type="predicted"/>
<dbReference type="EMBL" id="JADJMS010000006">
    <property type="protein sequence ID" value="MBK7414118.1"/>
    <property type="molecule type" value="Genomic_DNA"/>
</dbReference>